<evidence type="ECO:0000313" key="3">
    <source>
        <dbReference type="Proteomes" id="UP000634136"/>
    </source>
</evidence>
<proteinExistence type="predicted"/>
<reference evidence="2" key="1">
    <citation type="submission" date="2020-09" db="EMBL/GenBank/DDBJ databases">
        <title>Genome-Enabled Discovery of Anthraquinone Biosynthesis in Senna tora.</title>
        <authorList>
            <person name="Kang S.-H."/>
            <person name="Pandey R.P."/>
            <person name="Lee C.-M."/>
            <person name="Sim J.-S."/>
            <person name="Jeong J.-T."/>
            <person name="Choi B.-S."/>
            <person name="Jung M."/>
            <person name="Ginzburg D."/>
            <person name="Zhao K."/>
            <person name="Won S.Y."/>
            <person name="Oh T.-J."/>
            <person name="Yu Y."/>
            <person name="Kim N.-H."/>
            <person name="Lee O.R."/>
            <person name="Lee T.-H."/>
            <person name="Bashyal P."/>
            <person name="Kim T.-S."/>
            <person name="Lee W.-H."/>
            <person name="Kawkins C."/>
            <person name="Kim C.-K."/>
            <person name="Kim J.S."/>
            <person name="Ahn B.O."/>
            <person name="Rhee S.Y."/>
            <person name="Sohng J.K."/>
        </authorList>
    </citation>
    <scope>NUCLEOTIDE SEQUENCE</scope>
    <source>
        <tissue evidence="2">Leaf</tissue>
    </source>
</reference>
<dbReference type="Proteomes" id="UP000634136">
    <property type="component" value="Unassembled WGS sequence"/>
</dbReference>
<feature type="region of interest" description="Disordered" evidence="1">
    <location>
        <begin position="1"/>
        <end position="29"/>
    </location>
</feature>
<keyword evidence="3" id="KW-1185">Reference proteome</keyword>
<accession>A0A835CJD8</accession>
<comment type="caution">
    <text evidence="2">The sequence shown here is derived from an EMBL/GenBank/DDBJ whole genome shotgun (WGS) entry which is preliminary data.</text>
</comment>
<evidence type="ECO:0000256" key="1">
    <source>
        <dbReference type="SAM" id="MobiDB-lite"/>
    </source>
</evidence>
<dbReference type="EMBL" id="JAAIUW010000002">
    <property type="protein sequence ID" value="KAF7841277.1"/>
    <property type="molecule type" value="Genomic_DNA"/>
</dbReference>
<name>A0A835CJD8_9FABA</name>
<sequence>MWSNNVDMERHPWVPSETPTILTPPPNNTTLEVEKVCDLLTVNGEAWG</sequence>
<evidence type="ECO:0000313" key="2">
    <source>
        <dbReference type="EMBL" id="KAF7841277.1"/>
    </source>
</evidence>
<protein>
    <submittedName>
        <fullName evidence="2">Uncharacterized protein</fullName>
    </submittedName>
</protein>
<organism evidence="2 3">
    <name type="scientific">Senna tora</name>
    <dbReference type="NCBI Taxonomy" id="362788"/>
    <lineage>
        <taxon>Eukaryota</taxon>
        <taxon>Viridiplantae</taxon>
        <taxon>Streptophyta</taxon>
        <taxon>Embryophyta</taxon>
        <taxon>Tracheophyta</taxon>
        <taxon>Spermatophyta</taxon>
        <taxon>Magnoliopsida</taxon>
        <taxon>eudicotyledons</taxon>
        <taxon>Gunneridae</taxon>
        <taxon>Pentapetalae</taxon>
        <taxon>rosids</taxon>
        <taxon>fabids</taxon>
        <taxon>Fabales</taxon>
        <taxon>Fabaceae</taxon>
        <taxon>Caesalpinioideae</taxon>
        <taxon>Cassia clade</taxon>
        <taxon>Senna</taxon>
    </lineage>
</organism>
<dbReference type="AlphaFoldDB" id="A0A835CJD8"/>
<gene>
    <name evidence="2" type="ORF">G2W53_003575</name>
</gene>